<dbReference type="Proteomes" id="UP000653076">
    <property type="component" value="Unassembled WGS sequence"/>
</dbReference>
<feature type="region of interest" description="Disordered" evidence="1">
    <location>
        <begin position="28"/>
        <end position="59"/>
    </location>
</feature>
<feature type="compositionally biased region" description="Basic and acidic residues" evidence="1">
    <location>
        <begin position="50"/>
        <end position="59"/>
    </location>
</feature>
<accession>A0ABQ4JAN6</accession>
<reference evidence="2 3" key="1">
    <citation type="submission" date="2021-01" db="EMBL/GenBank/DDBJ databases">
        <title>Whole genome shotgun sequence of Verrucosispora qiuiae NBRC 106684.</title>
        <authorList>
            <person name="Komaki H."/>
            <person name="Tamura T."/>
        </authorList>
    </citation>
    <scope>NUCLEOTIDE SEQUENCE [LARGE SCALE GENOMIC DNA]</scope>
    <source>
        <strain evidence="2 3">NBRC 106684</strain>
    </source>
</reference>
<evidence type="ECO:0000256" key="1">
    <source>
        <dbReference type="SAM" id="MobiDB-lite"/>
    </source>
</evidence>
<proteinExistence type="predicted"/>
<comment type="caution">
    <text evidence="2">The sequence shown here is derived from an EMBL/GenBank/DDBJ whole genome shotgun (WGS) entry which is preliminary data.</text>
</comment>
<protein>
    <submittedName>
        <fullName evidence="2">Uncharacterized protein</fullName>
    </submittedName>
</protein>
<name>A0ABQ4JAN6_9ACTN</name>
<organism evidence="2 3">
    <name type="scientific">Micromonospora qiuiae</name>
    <dbReference type="NCBI Taxonomy" id="502268"/>
    <lineage>
        <taxon>Bacteria</taxon>
        <taxon>Bacillati</taxon>
        <taxon>Actinomycetota</taxon>
        <taxon>Actinomycetes</taxon>
        <taxon>Micromonosporales</taxon>
        <taxon>Micromonosporaceae</taxon>
        <taxon>Micromonospora</taxon>
    </lineage>
</organism>
<sequence length="59" mass="6366">MLLLVEEGQVQLAEGHRHDLDAQLRGVGVDRVDHPPGHGGAEGARAGAARQDKDAERFR</sequence>
<keyword evidence="3" id="KW-1185">Reference proteome</keyword>
<evidence type="ECO:0000313" key="2">
    <source>
        <dbReference type="EMBL" id="GIJ27252.1"/>
    </source>
</evidence>
<gene>
    <name evidence="2" type="ORF">Vqi01_24140</name>
</gene>
<dbReference type="EMBL" id="BOPC01000030">
    <property type="protein sequence ID" value="GIJ27252.1"/>
    <property type="molecule type" value="Genomic_DNA"/>
</dbReference>
<evidence type="ECO:0000313" key="3">
    <source>
        <dbReference type="Proteomes" id="UP000653076"/>
    </source>
</evidence>